<dbReference type="Proteomes" id="UP001302812">
    <property type="component" value="Unassembled WGS sequence"/>
</dbReference>
<evidence type="ECO:0000313" key="1">
    <source>
        <dbReference type="EMBL" id="KAK4112067.1"/>
    </source>
</evidence>
<dbReference type="Gene3D" id="2.120.10.70">
    <property type="entry name" value="Fucose-specific lectin"/>
    <property type="match status" value="1"/>
</dbReference>
<name>A0AAN6TCW4_9PEZI</name>
<dbReference type="SUPFAM" id="SSF89372">
    <property type="entry name" value="Fucose-specific lectin"/>
    <property type="match status" value="1"/>
</dbReference>
<evidence type="ECO:0000313" key="2">
    <source>
        <dbReference type="Proteomes" id="UP001302812"/>
    </source>
</evidence>
<dbReference type="EMBL" id="MU853343">
    <property type="protein sequence ID" value="KAK4112067.1"/>
    <property type="molecule type" value="Genomic_DNA"/>
</dbReference>
<proteinExistence type="predicted"/>
<organism evidence="1 2">
    <name type="scientific">Canariomyces notabilis</name>
    <dbReference type="NCBI Taxonomy" id="2074819"/>
    <lineage>
        <taxon>Eukaryota</taxon>
        <taxon>Fungi</taxon>
        <taxon>Dikarya</taxon>
        <taxon>Ascomycota</taxon>
        <taxon>Pezizomycotina</taxon>
        <taxon>Sordariomycetes</taxon>
        <taxon>Sordariomycetidae</taxon>
        <taxon>Sordariales</taxon>
        <taxon>Chaetomiaceae</taxon>
        <taxon>Canariomyces</taxon>
    </lineage>
</organism>
<accession>A0AAN6TCW4</accession>
<reference evidence="1" key="2">
    <citation type="submission" date="2023-05" db="EMBL/GenBank/DDBJ databases">
        <authorList>
            <consortium name="Lawrence Berkeley National Laboratory"/>
            <person name="Steindorff A."/>
            <person name="Hensen N."/>
            <person name="Bonometti L."/>
            <person name="Westerberg I."/>
            <person name="Brannstrom I.O."/>
            <person name="Guillou S."/>
            <person name="Cros-Aarteil S."/>
            <person name="Calhoun S."/>
            <person name="Haridas S."/>
            <person name="Kuo A."/>
            <person name="Mondo S."/>
            <person name="Pangilinan J."/>
            <person name="Riley R."/>
            <person name="Labutti K."/>
            <person name="Andreopoulos B."/>
            <person name="Lipzen A."/>
            <person name="Chen C."/>
            <person name="Yanf M."/>
            <person name="Daum C."/>
            <person name="Ng V."/>
            <person name="Clum A."/>
            <person name="Ohm R."/>
            <person name="Martin F."/>
            <person name="Silar P."/>
            <person name="Natvig D."/>
            <person name="Lalanne C."/>
            <person name="Gautier V."/>
            <person name="Ament-Velasquez S.L."/>
            <person name="Kruys A."/>
            <person name="Hutchinson M.I."/>
            <person name="Powell A.J."/>
            <person name="Barry K."/>
            <person name="Miller A.N."/>
            <person name="Grigoriev I.V."/>
            <person name="Debuchy R."/>
            <person name="Gladieux P."/>
            <person name="Thoren M.H."/>
            <person name="Johannesson H."/>
        </authorList>
    </citation>
    <scope>NUCLEOTIDE SEQUENCE</scope>
    <source>
        <strain evidence="1">CBS 508.74</strain>
    </source>
</reference>
<sequence length="300" mass="32503">MNEAQRLATRLSAIGDAVSDQGNRFYLLQVAGDEQDGYDLIEQVKPDSDLISETLVASGVRKQTSAAYLLESDDDRIVFYADEFNNLGAATYKPSDADQGEWLVDEALSSLDFASVHPSGKISACFTKDTLLVFFQKPDGSMGCLEQTRDGWTPLKTVLPATVPVGSPHYRLVVDEKLQLFYIGDGGSLRYLCRDLGEAPGKDTALCGAVSRFAVGYETEKGVLTAYVLAGGVLVSLGENGDRQDLVRATGGGKFAPVASAERCVHIHINGNFVIRGSQNSFNLGGGYIQKGSRRRIRRY</sequence>
<reference evidence="1" key="1">
    <citation type="journal article" date="2023" name="Mol. Phylogenet. Evol.">
        <title>Genome-scale phylogeny and comparative genomics of the fungal order Sordariales.</title>
        <authorList>
            <person name="Hensen N."/>
            <person name="Bonometti L."/>
            <person name="Westerberg I."/>
            <person name="Brannstrom I.O."/>
            <person name="Guillou S."/>
            <person name="Cros-Aarteil S."/>
            <person name="Calhoun S."/>
            <person name="Haridas S."/>
            <person name="Kuo A."/>
            <person name="Mondo S."/>
            <person name="Pangilinan J."/>
            <person name="Riley R."/>
            <person name="LaButti K."/>
            <person name="Andreopoulos B."/>
            <person name="Lipzen A."/>
            <person name="Chen C."/>
            <person name="Yan M."/>
            <person name="Daum C."/>
            <person name="Ng V."/>
            <person name="Clum A."/>
            <person name="Steindorff A."/>
            <person name="Ohm R.A."/>
            <person name="Martin F."/>
            <person name="Silar P."/>
            <person name="Natvig D.O."/>
            <person name="Lalanne C."/>
            <person name="Gautier V."/>
            <person name="Ament-Velasquez S.L."/>
            <person name="Kruys A."/>
            <person name="Hutchinson M.I."/>
            <person name="Powell A.J."/>
            <person name="Barry K."/>
            <person name="Miller A.N."/>
            <person name="Grigoriev I.V."/>
            <person name="Debuchy R."/>
            <person name="Gladieux P."/>
            <person name="Hiltunen Thoren M."/>
            <person name="Johannesson H."/>
        </authorList>
    </citation>
    <scope>NUCLEOTIDE SEQUENCE</scope>
    <source>
        <strain evidence="1">CBS 508.74</strain>
    </source>
</reference>
<protein>
    <recommendedName>
        <fullName evidence="3">Fucose-specific lectin</fullName>
    </recommendedName>
</protein>
<dbReference type="RefSeq" id="XP_064669637.1">
    <property type="nucleotide sequence ID" value="XM_064808494.1"/>
</dbReference>
<gene>
    <name evidence="1" type="ORF">N656DRAFT_106322</name>
</gene>
<comment type="caution">
    <text evidence="1">The sequence shown here is derived from an EMBL/GenBank/DDBJ whole genome shotgun (WGS) entry which is preliminary data.</text>
</comment>
<keyword evidence="2" id="KW-1185">Reference proteome</keyword>
<dbReference type="AlphaFoldDB" id="A0AAN6TCW4"/>
<dbReference type="GeneID" id="89932617"/>
<evidence type="ECO:0008006" key="3">
    <source>
        <dbReference type="Google" id="ProtNLM"/>
    </source>
</evidence>